<evidence type="ECO:0008006" key="6">
    <source>
        <dbReference type="Google" id="ProtNLM"/>
    </source>
</evidence>
<feature type="repeat" description="PPR" evidence="2">
    <location>
        <begin position="160"/>
        <end position="194"/>
    </location>
</feature>
<dbReference type="InterPro" id="IPR016181">
    <property type="entry name" value="Acyl_CoA_acyltransferase"/>
</dbReference>
<protein>
    <recommendedName>
        <fullName evidence="6">N-acetyltransferase domain-containing protein</fullName>
    </recommendedName>
</protein>
<evidence type="ECO:0000313" key="5">
    <source>
        <dbReference type="Proteomes" id="UP001515480"/>
    </source>
</evidence>
<feature type="signal peptide" evidence="3">
    <location>
        <begin position="1"/>
        <end position="21"/>
    </location>
</feature>
<sequence length="441" mass="47225">MGASRLLLLAAAVLAPPRTLATRRPPTPGSSRRLLELQACAATGQWQRALRLFHSQVPPDEASRILAIRACARAEAWRPALSLLDAPAGIGAYNAAIAACGRAGAWQAALSVWRRAQTDGAAPSPTGVTITAAIAACGRAREWRAALTVLREAEGRRRPAASAYHAAARACERAGEWREALRLLEEMRGRGEYSQAARQLEERCRAEGRAYSHLSGLRRVRATGGGARARARNACWAIGRYTTPALPLAPGEAVAVGLQPDRAPARNCFKLVFFFEQPPHAKLGFLLLENSMGGRRSALRGLWIDESCRGRGLSKELVAIWLRLCLVAGLVPSTARINKPLIAHVLESSFGFVPEGGGVRVVVSDAVRRRDCLHDRSGSSSAHVATNFVAPSIAFLEQRVAAVLDDDGPSGSKLRIEPTVPALRRALVGKQAVVVKASPML</sequence>
<dbReference type="PROSITE" id="PS51375">
    <property type="entry name" value="PPR"/>
    <property type="match status" value="2"/>
</dbReference>
<evidence type="ECO:0000313" key="4">
    <source>
        <dbReference type="EMBL" id="KAL1507132.1"/>
    </source>
</evidence>
<keyword evidence="5" id="KW-1185">Reference proteome</keyword>
<dbReference type="NCBIfam" id="TIGR00756">
    <property type="entry name" value="PPR"/>
    <property type="match status" value="1"/>
</dbReference>
<name>A0AB34IVG5_PRYPA</name>
<gene>
    <name evidence="4" type="ORF">AB1Y20_007986</name>
</gene>
<accession>A0AB34IVG5</accession>
<feature type="chain" id="PRO_5044209722" description="N-acetyltransferase domain-containing protein" evidence="3">
    <location>
        <begin position="22"/>
        <end position="441"/>
    </location>
</feature>
<dbReference type="SUPFAM" id="SSF55729">
    <property type="entry name" value="Acyl-CoA N-acyltransferases (Nat)"/>
    <property type="match status" value="1"/>
</dbReference>
<dbReference type="PANTHER" id="PTHR47447:SF17">
    <property type="entry name" value="OS12G0638900 PROTEIN"/>
    <property type="match status" value="1"/>
</dbReference>
<dbReference type="Pfam" id="PF01535">
    <property type="entry name" value="PPR"/>
    <property type="match status" value="2"/>
</dbReference>
<dbReference type="InterPro" id="IPR002885">
    <property type="entry name" value="PPR_rpt"/>
</dbReference>
<evidence type="ECO:0000256" key="3">
    <source>
        <dbReference type="SAM" id="SignalP"/>
    </source>
</evidence>
<keyword evidence="1" id="KW-0677">Repeat</keyword>
<reference evidence="4 5" key="1">
    <citation type="journal article" date="2024" name="Science">
        <title>Giant polyketide synthase enzymes in the biosynthesis of giant marine polyether toxins.</title>
        <authorList>
            <person name="Fallon T.R."/>
            <person name="Shende V.V."/>
            <person name="Wierzbicki I.H."/>
            <person name="Pendleton A.L."/>
            <person name="Watervoot N.F."/>
            <person name="Auber R.P."/>
            <person name="Gonzalez D.J."/>
            <person name="Wisecaver J.H."/>
            <person name="Moore B.S."/>
        </authorList>
    </citation>
    <scope>NUCLEOTIDE SEQUENCE [LARGE SCALE GENOMIC DNA]</scope>
    <source>
        <strain evidence="4 5">12B1</strain>
    </source>
</reference>
<evidence type="ECO:0000256" key="1">
    <source>
        <dbReference type="ARBA" id="ARBA00022737"/>
    </source>
</evidence>
<dbReference type="Gene3D" id="1.25.40.10">
    <property type="entry name" value="Tetratricopeptide repeat domain"/>
    <property type="match status" value="1"/>
</dbReference>
<dbReference type="Proteomes" id="UP001515480">
    <property type="component" value="Unassembled WGS sequence"/>
</dbReference>
<dbReference type="PANTHER" id="PTHR47447">
    <property type="entry name" value="OS03G0856100 PROTEIN"/>
    <property type="match status" value="1"/>
</dbReference>
<proteinExistence type="predicted"/>
<organism evidence="4 5">
    <name type="scientific">Prymnesium parvum</name>
    <name type="common">Toxic golden alga</name>
    <dbReference type="NCBI Taxonomy" id="97485"/>
    <lineage>
        <taxon>Eukaryota</taxon>
        <taxon>Haptista</taxon>
        <taxon>Haptophyta</taxon>
        <taxon>Prymnesiophyceae</taxon>
        <taxon>Prymnesiales</taxon>
        <taxon>Prymnesiaceae</taxon>
        <taxon>Prymnesium</taxon>
    </lineage>
</organism>
<dbReference type="AlphaFoldDB" id="A0AB34IVG5"/>
<comment type="caution">
    <text evidence="4">The sequence shown here is derived from an EMBL/GenBank/DDBJ whole genome shotgun (WGS) entry which is preliminary data.</text>
</comment>
<dbReference type="InterPro" id="IPR011990">
    <property type="entry name" value="TPR-like_helical_dom_sf"/>
</dbReference>
<dbReference type="EMBL" id="JBGBPQ010000018">
    <property type="protein sequence ID" value="KAL1507132.1"/>
    <property type="molecule type" value="Genomic_DNA"/>
</dbReference>
<feature type="repeat" description="PPR" evidence="2">
    <location>
        <begin position="89"/>
        <end position="123"/>
    </location>
</feature>
<keyword evidence="3" id="KW-0732">Signal</keyword>
<evidence type="ECO:0000256" key="2">
    <source>
        <dbReference type="PROSITE-ProRule" id="PRU00708"/>
    </source>
</evidence>